<keyword evidence="5" id="KW-1185">Reference proteome</keyword>
<dbReference type="GO" id="GO:0009103">
    <property type="term" value="P:lipopolysaccharide biosynthetic process"/>
    <property type="evidence" value="ECO:0007669"/>
    <property type="project" value="TreeGrafter"/>
</dbReference>
<accession>K2KGA7</accession>
<dbReference type="RefSeq" id="WP_008944309.1">
    <property type="nucleotide sequence ID" value="NZ_AMRL01000008.1"/>
</dbReference>
<dbReference type="GO" id="GO:0016757">
    <property type="term" value="F:glycosyltransferase activity"/>
    <property type="evidence" value="ECO:0007669"/>
    <property type="project" value="InterPro"/>
</dbReference>
<dbReference type="AlphaFoldDB" id="K2KGA7"/>
<name>K2KGA7_9PROT</name>
<proteinExistence type="predicted"/>
<organism evidence="4 5">
    <name type="scientific">Oceanibaculum indicum P24</name>
    <dbReference type="NCBI Taxonomy" id="1207063"/>
    <lineage>
        <taxon>Bacteria</taxon>
        <taxon>Pseudomonadati</taxon>
        <taxon>Pseudomonadota</taxon>
        <taxon>Alphaproteobacteria</taxon>
        <taxon>Rhodospirillales</taxon>
        <taxon>Oceanibaculaceae</taxon>
        <taxon>Oceanibaculum</taxon>
    </lineage>
</organism>
<dbReference type="InterPro" id="IPR001296">
    <property type="entry name" value="Glyco_trans_1"/>
</dbReference>
<comment type="caution">
    <text evidence="4">The sequence shown here is derived from an EMBL/GenBank/DDBJ whole genome shotgun (WGS) entry which is preliminary data.</text>
</comment>
<evidence type="ECO:0000259" key="3">
    <source>
        <dbReference type="Pfam" id="PF13439"/>
    </source>
</evidence>
<dbReference type="PATRIC" id="fig|1207063.3.peg.1719"/>
<sequence length="346" mass="36399">MSSLHFLLPGDPETRTGGYLYDARITAGLEALGWTLHRHRLADSFPFPGATDLGQAGDILASLPDDALVLIDGLALGVLPAVIAPHATRLRLAALVHHPLAEETGLDEAARHWLFESEKAALAMVRHVVVTSPFTATALVPYGVPAQRVTVILPGTDPAPVAQGSGNPGLHILAVGTLTPRKGHDVLLTALGTLLHHDWTLTLAGGARDEATAALVKKLLQNKNLSDRVTMAGEVDGAALAALYDRADLFALASHYEGYGMVFAEALARGLPVIGTTGGAIPTTVPPEAGLLVPPGDADAFAQALERLMTNHALRQTLRDGALKARDTLPRWPDQARALATLLETL</sequence>
<dbReference type="PANTHER" id="PTHR46401:SF2">
    <property type="entry name" value="GLYCOSYLTRANSFERASE WBBK-RELATED"/>
    <property type="match status" value="1"/>
</dbReference>
<dbReference type="InterPro" id="IPR028098">
    <property type="entry name" value="Glyco_trans_4-like_N"/>
</dbReference>
<dbReference type="PANTHER" id="PTHR46401">
    <property type="entry name" value="GLYCOSYLTRANSFERASE WBBK-RELATED"/>
    <property type="match status" value="1"/>
</dbReference>
<dbReference type="Pfam" id="PF00534">
    <property type="entry name" value="Glycos_transf_1"/>
    <property type="match status" value="1"/>
</dbReference>
<dbReference type="Proteomes" id="UP000006746">
    <property type="component" value="Unassembled WGS sequence"/>
</dbReference>
<dbReference type="Gene3D" id="3.40.50.2000">
    <property type="entry name" value="Glycogen Phosphorylase B"/>
    <property type="match status" value="2"/>
</dbReference>
<dbReference type="SUPFAM" id="SSF53756">
    <property type="entry name" value="UDP-Glycosyltransferase/glycogen phosphorylase"/>
    <property type="match status" value="1"/>
</dbReference>
<dbReference type="EMBL" id="AMRL01000008">
    <property type="protein sequence ID" value="EKE76375.1"/>
    <property type="molecule type" value="Genomic_DNA"/>
</dbReference>
<keyword evidence="1 4" id="KW-0808">Transferase</keyword>
<evidence type="ECO:0000313" key="5">
    <source>
        <dbReference type="Proteomes" id="UP000006746"/>
    </source>
</evidence>
<feature type="domain" description="Glycosyltransferase subfamily 4-like N-terminal" evidence="3">
    <location>
        <begin position="80"/>
        <end position="158"/>
    </location>
</feature>
<dbReference type="STRING" id="1207063.P24_08509"/>
<gene>
    <name evidence="4" type="ORF">P24_08509</name>
</gene>
<dbReference type="Pfam" id="PF13439">
    <property type="entry name" value="Glyco_transf_4"/>
    <property type="match status" value="1"/>
</dbReference>
<evidence type="ECO:0000256" key="1">
    <source>
        <dbReference type="ARBA" id="ARBA00022679"/>
    </source>
</evidence>
<evidence type="ECO:0000313" key="4">
    <source>
        <dbReference type="EMBL" id="EKE76375.1"/>
    </source>
</evidence>
<feature type="domain" description="Glycosyl transferase family 1" evidence="2">
    <location>
        <begin position="172"/>
        <end position="322"/>
    </location>
</feature>
<reference evidence="4 5" key="1">
    <citation type="journal article" date="2012" name="J. Bacteriol.">
        <title>Genome Sequence of Oceanibaculum indicum Type Strain P24.</title>
        <authorList>
            <person name="Lai Q."/>
            <person name="Shao Z."/>
        </authorList>
    </citation>
    <scope>NUCLEOTIDE SEQUENCE [LARGE SCALE GENOMIC DNA]</scope>
    <source>
        <strain evidence="4 5">P24</strain>
    </source>
</reference>
<dbReference type="eggNOG" id="COG0438">
    <property type="taxonomic scope" value="Bacteria"/>
</dbReference>
<protein>
    <submittedName>
        <fullName evidence="4">Group 1 glycosyl transferase</fullName>
    </submittedName>
</protein>
<evidence type="ECO:0000259" key="2">
    <source>
        <dbReference type="Pfam" id="PF00534"/>
    </source>
</evidence>
<dbReference type="CDD" id="cd03801">
    <property type="entry name" value="GT4_PimA-like"/>
    <property type="match status" value="1"/>
</dbReference>